<dbReference type="GO" id="GO:0016757">
    <property type="term" value="F:glycosyltransferase activity"/>
    <property type="evidence" value="ECO:0007669"/>
    <property type="project" value="InterPro"/>
</dbReference>
<protein>
    <submittedName>
        <fullName evidence="3">Glycosyltransferase family 4 protein</fullName>
    </submittedName>
</protein>
<sequence>MPKPLKIAVDVRDLRLAKTGTRTYLEELYIEFKKLETDGLRFCFLDTSIPVYTGSNKLLKLTEHARYQLWKQIVLPLKAFFKGCDVIFCTDNFVPLVHLGYKTIPVFHDAFFFETPQNYGRLWLWLYKKTAIPAAKRSPFVVTPSAWAKKQINHYTGIGNEKLVVIPEGPKTLADNLNAEDANQLLNSFSLNPQSYLLHVGSMFKRKNIPALIKAFAEIKASGYPGLKLVLAGPTPSTQTDTDYQQIINSIADAKLQQDVIITGYLSNTQLGLLYKNALVYVFPSVNEGFGIPVLEAFSYGLPVLVANNTCLPEVGGNAVLSFDPFDTDDMSTKIKLVLDDKQLRDDLSSKGIERLKLFSWHNTALQLIEVFKKAV</sequence>
<evidence type="ECO:0000256" key="1">
    <source>
        <dbReference type="ARBA" id="ARBA00022679"/>
    </source>
</evidence>
<keyword evidence="4" id="KW-1185">Reference proteome</keyword>
<dbReference type="Pfam" id="PF00534">
    <property type="entry name" value="Glycos_transf_1"/>
    <property type="match status" value="1"/>
</dbReference>
<dbReference type="PANTHER" id="PTHR46401:SF2">
    <property type="entry name" value="GLYCOSYLTRANSFERASE WBBK-RELATED"/>
    <property type="match status" value="1"/>
</dbReference>
<keyword evidence="1 3" id="KW-0808">Transferase</keyword>
<dbReference type="Proteomes" id="UP000318733">
    <property type="component" value="Unassembled WGS sequence"/>
</dbReference>
<dbReference type="SUPFAM" id="SSF53756">
    <property type="entry name" value="UDP-Glycosyltransferase/glycogen phosphorylase"/>
    <property type="match status" value="1"/>
</dbReference>
<organism evidence="3 4">
    <name type="scientific">Mucilaginibacter corticis</name>
    <dbReference type="NCBI Taxonomy" id="2597670"/>
    <lineage>
        <taxon>Bacteria</taxon>
        <taxon>Pseudomonadati</taxon>
        <taxon>Bacteroidota</taxon>
        <taxon>Sphingobacteriia</taxon>
        <taxon>Sphingobacteriales</taxon>
        <taxon>Sphingobacteriaceae</taxon>
        <taxon>Mucilaginibacter</taxon>
    </lineage>
</organism>
<dbReference type="AlphaFoldDB" id="A0A556MKA2"/>
<gene>
    <name evidence="3" type="ORF">FO440_11185</name>
</gene>
<dbReference type="InterPro" id="IPR001296">
    <property type="entry name" value="Glyco_trans_1"/>
</dbReference>
<evidence type="ECO:0000313" key="4">
    <source>
        <dbReference type="Proteomes" id="UP000318733"/>
    </source>
</evidence>
<name>A0A556MKA2_9SPHI</name>
<dbReference type="CDD" id="cd03809">
    <property type="entry name" value="GT4_MtfB-like"/>
    <property type="match status" value="1"/>
</dbReference>
<evidence type="ECO:0000313" key="3">
    <source>
        <dbReference type="EMBL" id="TSJ40316.1"/>
    </source>
</evidence>
<comment type="caution">
    <text evidence="3">The sequence shown here is derived from an EMBL/GenBank/DDBJ whole genome shotgun (WGS) entry which is preliminary data.</text>
</comment>
<feature type="domain" description="Glycosyl transferase family 1" evidence="2">
    <location>
        <begin position="194"/>
        <end position="354"/>
    </location>
</feature>
<proteinExistence type="predicted"/>
<dbReference type="PANTHER" id="PTHR46401">
    <property type="entry name" value="GLYCOSYLTRANSFERASE WBBK-RELATED"/>
    <property type="match status" value="1"/>
</dbReference>
<dbReference type="EMBL" id="VLPK01000002">
    <property type="protein sequence ID" value="TSJ40316.1"/>
    <property type="molecule type" value="Genomic_DNA"/>
</dbReference>
<reference evidence="3 4" key="1">
    <citation type="submission" date="2019-07" db="EMBL/GenBank/DDBJ databases">
        <authorList>
            <person name="Huq M.A."/>
        </authorList>
    </citation>
    <scope>NUCLEOTIDE SEQUENCE [LARGE SCALE GENOMIC DNA]</scope>
    <source>
        <strain evidence="3 4">MAH-19</strain>
    </source>
</reference>
<evidence type="ECO:0000259" key="2">
    <source>
        <dbReference type="Pfam" id="PF00534"/>
    </source>
</evidence>
<accession>A0A556MKA2</accession>
<dbReference type="OrthoDB" id="9801609at2"/>
<dbReference type="RefSeq" id="WP_144248354.1">
    <property type="nucleotide sequence ID" value="NZ_VLPK01000002.1"/>
</dbReference>
<dbReference type="Gene3D" id="3.40.50.2000">
    <property type="entry name" value="Glycogen Phosphorylase B"/>
    <property type="match status" value="1"/>
</dbReference>